<evidence type="ECO:0000256" key="1">
    <source>
        <dbReference type="SAM" id="Phobius"/>
    </source>
</evidence>
<sequence>MNKKLKNVILFGVFILFLFLSTLSSQFDSSVLWKNVGDSGESFNGLLFKNPLDVSNLTVSRSIESNSSKKLVKYDVEFDYLGDDSSVRILGTPVRQIFFGDAIEPSHSVVTLKGDYDKINNRLFNEKLSLRDYYKKTSNYNLKAISQIRVPLVSSENTYSFTIYYEPRELLYRGKNLVSETDVFITNVTNVKFANTQKMNDGENTFFKDDGFYVNAQEIKENKTISRISLLNNLSYIVFAASVVIVLAFVWLDNKRLNKFYPILLMLILITFYRFLGKGSTTLGVLISYPILGYIGITISKLMSKEALVVTKNELKQNLAYTLVFLVVVLVLIIIPRAF</sequence>
<evidence type="ECO:0000313" key="2">
    <source>
        <dbReference type="EMBL" id="RVU55250.1"/>
    </source>
</evidence>
<keyword evidence="1" id="KW-1133">Transmembrane helix</keyword>
<dbReference type="RefSeq" id="WP_127723681.1">
    <property type="nucleotide sequence ID" value="NZ_RLIH01000003.1"/>
</dbReference>
<evidence type="ECO:0000313" key="3">
    <source>
        <dbReference type="Proteomes" id="UP000288812"/>
    </source>
</evidence>
<gene>
    <name evidence="2" type="ORF">EF514_02980</name>
</gene>
<keyword evidence="3" id="KW-1185">Reference proteome</keyword>
<name>A0A437S838_9FIRM</name>
<reference evidence="2 3" key="1">
    <citation type="submission" date="2018-11" db="EMBL/GenBank/DDBJ databases">
        <title>Genome sequencing and assembly of Anaerosphaera sp. nov., GS7-6-2.</title>
        <authorList>
            <person name="Rettenmaier R."/>
            <person name="Liebl W."/>
            <person name="Zverlov V."/>
        </authorList>
    </citation>
    <scope>NUCLEOTIDE SEQUENCE [LARGE SCALE GENOMIC DNA]</scope>
    <source>
        <strain evidence="2 3">GS7-6-2</strain>
    </source>
</reference>
<feature type="transmembrane region" description="Helical" evidence="1">
    <location>
        <begin position="282"/>
        <end position="299"/>
    </location>
</feature>
<keyword evidence="1" id="KW-0472">Membrane</keyword>
<accession>A0A437S838</accession>
<comment type="caution">
    <text evidence="2">The sequence shown here is derived from an EMBL/GenBank/DDBJ whole genome shotgun (WGS) entry which is preliminary data.</text>
</comment>
<proteinExistence type="predicted"/>
<protein>
    <submittedName>
        <fullName evidence="2">Uncharacterized protein</fullName>
    </submittedName>
</protein>
<feature type="transmembrane region" description="Helical" evidence="1">
    <location>
        <begin position="259"/>
        <end position="276"/>
    </location>
</feature>
<dbReference type="AlphaFoldDB" id="A0A437S838"/>
<dbReference type="Proteomes" id="UP000288812">
    <property type="component" value="Unassembled WGS sequence"/>
</dbReference>
<feature type="transmembrane region" description="Helical" evidence="1">
    <location>
        <begin position="234"/>
        <end position="252"/>
    </location>
</feature>
<dbReference type="EMBL" id="RLIH01000003">
    <property type="protein sequence ID" value="RVU55250.1"/>
    <property type="molecule type" value="Genomic_DNA"/>
</dbReference>
<feature type="transmembrane region" description="Helical" evidence="1">
    <location>
        <begin position="319"/>
        <end position="338"/>
    </location>
</feature>
<keyword evidence="1" id="KW-0812">Transmembrane</keyword>
<dbReference type="OrthoDB" id="1695362at2"/>
<organism evidence="2 3">
    <name type="scientific">Anaerosphaera multitolerans</name>
    <dbReference type="NCBI Taxonomy" id="2487351"/>
    <lineage>
        <taxon>Bacteria</taxon>
        <taxon>Bacillati</taxon>
        <taxon>Bacillota</taxon>
        <taxon>Tissierellia</taxon>
        <taxon>Tissierellales</taxon>
        <taxon>Peptoniphilaceae</taxon>
        <taxon>Anaerosphaera</taxon>
    </lineage>
</organism>